<dbReference type="InterPro" id="IPR036396">
    <property type="entry name" value="Cyt_P450_sf"/>
</dbReference>
<evidence type="ECO:0000256" key="1">
    <source>
        <dbReference type="ARBA" id="ARBA00010617"/>
    </source>
</evidence>
<keyword evidence="4" id="KW-0503">Monooxygenase</keyword>
<sequence length="216" mass="24279">MTLIKLEALAGNTQTLFGAGSDTARTTLSWIVLTMALKPHYQTKLRIEARNVLGPNKTPRPEDRTSMPFTEAFVLEILRWQTIAPLSLPRRTSTTVQMAGYTLPEGTMVIPNLYACHHDRKYWGDPETFRPERFLNENGTKLVKHEAFMPFTLGRRSCPGEGLAISELFLYTAAIANRFQVALVPGTSPTFEGITHLVYEPVHINFCFIPLNSPDN</sequence>
<dbReference type="Proteomes" id="UP001235939">
    <property type="component" value="Chromosome 01"/>
</dbReference>
<evidence type="ECO:0000256" key="4">
    <source>
        <dbReference type="ARBA" id="ARBA00023033"/>
    </source>
</evidence>
<reference evidence="5 6" key="1">
    <citation type="submission" date="2022-01" db="EMBL/GenBank/DDBJ databases">
        <title>A chromosomal length assembly of Cordylochernes scorpioides.</title>
        <authorList>
            <person name="Zeh D."/>
            <person name="Zeh J."/>
        </authorList>
    </citation>
    <scope>NUCLEOTIDE SEQUENCE [LARGE SCALE GENOMIC DNA]</scope>
    <source>
        <strain evidence="5">IN4F17</strain>
        <tissue evidence="5">Whole Body</tissue>
    </source>
</reference>
<dbReference type="InterPro" id="IPR002401">
    <property type="entry name" value="Cyt_P450_E_grp-I"/>
</dbReference>
<evidence type="ECO:0000313" key="5">
    <source>
        <dbReference type="EMBL" id="UYV61952.1"/>
    </source>
</evidence>
<dbReference type="SUPFAM" id="SSF48264">
    <property type="entry name" value="Cytochrome P450"/>
    <property type="match status" value="1"/>
</dbReference>
<keyword evidence="6" id="KW-1185">Reference proteome</keyword>
<dbReference type="InterPro" id="IPR001128">
    <property type="entry name" value="Cyt_P450"/>
</dbReference>
<keyword evidence="4" id="KW-0560">Oxidoreductase</keyword>
<accession>A0ABY6K2R1</accession>
<dbReference type="PANTHER" id="PTHR24300:SF375">
    <property type="entry name" value="CYTOCHROME P450 FAMILY"/>
    <property type="match status" value="1"/>
</dbReference>
<protein>
    <submittedName>
        <fullName evidence="5">Uncharacterized protein</fullName>
    </submittedName>
</protein>
<evidence type="ECO:0000256" key="3">
    <source>
        <dbReference type="ARBA" id="ARBA00023004"/>
    </source>
</evidence>
<dbReference type="EMBL" id="CP092863">
    <property type="protein sequence ID" value="UYV61952.1"/>
    <property type="molecule type" value="Genomic_DNA"/>
</dbReference>
<proteinExistence type="inferred from homology"/>
<dbReference type="InterPro" id="IPR050182">
    <property type="entry name" value="Cytochrome_P450_fam2"/>
</dbReference>
<keyword evidence="3" id="KW-0408">Iron</keyword>
<gene>
    <name evidence="5" type="ORF">LAZ67_1007151</name>
</gene>
<name>A0ABY6K2R1_9ARAC</name>
<dbReference type="PRINTS" id="PR00385">
    <property type="entry name" value="P450"/>
</dbReference>
<evidence type="ECO:0000256" key="2">
    <source>
        <dbReference type="ARBA" id="ARBA00022723"/>
    </source>
</evidence>
<dbReference type="PRINTS" id="PR00463">
    <property type="entry name" value="EP450I"/>
</dbReference>
<evidence type="ECO:0000313" key="6">
    <source>
        <dbReference type="Proteomes" id="UP001235939"/>
    </source>
</evidence>
<comment type="similarity">
    <text evidence="1">Belongs to the cytochrome P450 family.</text>
</comment>
<dbReference type="PANTHER" id="PTHR24300">
    <property type="entry name" value="CYTOCHROME P450 508A4-RELATED"/>
    <property type="match status" value="1"/>
</dbReference>
<dbReference type="Pfam" id="PF00067">
    <property type="entry name" value="p450"/>
    <property type="match status" value="1"/>
</dbReference>
<keyword evidence="2" id="KW-0479">Metal-binding</keyword>
<organism evidence="5 6">
    <name type="scientific">Cordylochernes scorpioides</name>
    <dbReference type="NCBI Taxonomy" id="51811"/>
    <lineage>
        <taxon>Eukaryota</taxon>
        <taxon>Metazoa</taxon>
        <taxon>Ecdysozoa</taxon>
        <taxon>Arthropoda</taxon>
        <taxon>Chelicerata</taxon>
        <taxon>Arachnida</taxon>
        <taxon>Pseudoscorpiones</taxon>
        <taxon>Cheliferoidea</taxon>
        <taxon>Chernetidae</taxon>
        <taxon>Cordylochernes</taxon>
    </lineage>
</organism>
<dbReference type="Gene3D" id="1.10.630.10">
    <property type="entry name" value="Cytochrome P450"/>
    <property type="match status" value="1"/>
</dbReference>